<evidence type="ECO:0000256" key="1">
    <source>
        <dbReference type="ARBA" id="ARBA00007637"/>
    </source>
</evidence>
<evidence type="ECO:0000313" key="6">
    <source>
        <dbReference type="Proteomes" id="UP000027120"/>
    </source>
</evidence>
<dbReference type="InterPro" id="IPR036291">
    <property type="entry name" value="NAD(P)-bd_dom_sf"/>
</dbReference>
<organism evidence="5 6">
    <name type="scientific">Citrus sinensis</name>
    <name type="common">Sweet orange</name>
    <name type="synonym">Citrus aurantium var. sinensis</name>
    <dbReference type="NCBI Taxonomy" id="2711"/>
    <lineage>
        <taxon>Eukaryota</taxon>
        <taxon>Viridiplantae</taxon>
        <taxon>Streptophyta</taxon>
        <taxon>Embryophyta</taxon>
        <taxon>Tracheophyta</taxon>
        <taxon>Spermatophyta</taxon>
        <taxon>Magnoliopsida</taxon>
        <taxon>eudicotyledons</taxon>
        <taxon>Gunneridae</taxon>
        <taxon>Pentapetalae</taxon>
        <taxon>rosids</taxon>
        <taxon>malvids</taxon>
        <taxon>Sapindales</taxon>
        <taxon>Rutaceae</taxon>
        <taxon>Aurantioideae</taxon>
        <taxon>Citrus</taxon>
    </lineage>
</organism>
<dbReference type="SMR" id="A0A067EJ75"/>
<dbReference type="Gene3D" id="3.90.25.10">
    <property type="entry name" value="UDP-galactose 4-epimerase, domain 1"/>
    <property type="match status" value="1"/>
</dbReference>
<evidence type="ECO:0000256" key="2">
    <source>
        <dbReference type="ARBA" id="ARBA00023027"/>
    </source>
</evidence>
<evidence type="ECO:0000313" key="5">
    <source>
        <dbReference type="EMBL" id="KDO53955.1"/>
    </source>
</evidence>
<accession>A0A067EJ75</accession>
<dbReference type="Gene3D" id="3.40.50.720">
    <property type="entry name" value="NAD(P)-binding Rossmann-like Domain"/>
    <property type="match status" value="1"/>
</dbReference>
<keyword evidence="3" id="KW-0413">Isomerase</keyword>
<comment type="similarity">
    <text evidence="1">Belongs to the NAD(P)-dependent epimerase/dehydratase family.</text>
</comment>
<evidence type="ECO:0000259" key="4">
    <source>
        <dbReference type="Pfam" id="PF01370"/>
    </source>
</evidence>
<sequence length="366" mass="41246">MGTSYGECTYDKLERESHWPSGKLRISSIGVGGFIPSNIARRLKSERHYSTSIPNALYIIASDWNKNEHMMEDMFCHEFHLVDLRVMDNCLRMTSGVDNMSNLAADMGGMGFIQSNHSVIMYKNTTISFDMLEAARMNGVMSLTFFFVSSACIYPEFKQLDTDVKESEAWPAEPQDAYGLEKLATEGLCKHYTKDFEIECRLVGEKAPAAFSRKAVTSTDNFEMWGDGKQTRSLTFIDECVEGVLRLIKSDFREPLNIGSDEMVSINEMAEIILSFENEKLPIHPIPGPEGVRGRNSDDTLINEELGWAPTMKQKDELRITYFWIKEQVEKEKAQGIDLSIYGSSNVVATQAPVQLGSPCAEDDKE</sequence>
<reference evidence="5 6" key="1">
    <citation type="submission" date="2014-04" db="EMBL/GenBank/DDBJ databases">
        <authorList>
            <consortium name="International Citrus Genome Consortium"/>
            <person name="Gmitter F."/>
            <person name="Chen C."/>
            <person name="Farmerie W."/>
            <person name="Harkins T."/>
            <person name="Desany B."/>
            <person name="Mohiuddin M."/>
            <person name="Kodira C."/>
            <person name="Borodovsky M."/>
            <person name="Lomsadze A."/>
            <person name="Burns P."/>
            <person name="Jenkins J."/>
            <person name="Prochnik S."/>
            <person name="Shu S."/>
            <person name="Chapman J."/>
            <person name="Pitluck S."/>
            <person name="Schmutz J."/>
            <person name="Rokhsar D."/>
        </authorList>
    </citation>
    <scope>NUCLEOTIDE SEQUENCE</scope>
</reference>
<evidence type="ECO:0000256" key="3">
    <source>
        <dbReference type="ARBA" id="ARBA00023235"/>
    </source>
</evidence>
<dbReference type="Proteomes" id="UP000027120">
    <property type="component" value="Unassembled WGS sequence"/>
</dbReference>
<name>A0A067EJ75_CITSI</name>
<dbReference type="EMBL" id="KK785004">
    <property type="protein sequence ID" value="KDO53955.1"/>
    <property type="molecule type" value="Genomic_DNA"/>
</dbReference>
<keyword evidence="2" id="KW-0520">NAD</keyword>
<gene>
    <name evidence="5" type="ORF">CISIN_1g044498mg</name>
</gene>
<dbReference type="AlphaFoldDB" id="A0A067EJ75"/>
<keyword evidence="6" id="KW-1185">Reference proteome</keyword>
<protein>
    <recommendedName>
        <fullName evidence="4">NAD-dependent epimerase/dehydratase domain-containing protein</fullName>
    </recommendedName>
</protein>
<dbReference type="Pfam" id="PF01370">
    <property type="entry name" value="Epimerase"/>
    <property type="match status" value="1"/>
</dbReference>
<dbReference type="GO" id="GO:0016854">
    <property type="term" value="F:racemase and epimerase activity"/>
    <property type="evidence" value="ECO:0000318"/>
    <property type="project" value="GO_Central"/>
</dbReference>
<dbReference type="InterPro" id="IPR001509">
    <property type="entry name" value="Epimerase_deHydtase"/>
</dbReference>
<dbReference type="STRING" id="2711.A0A067EJ75"/>
<proteinExistence type="inferred from homology"/>
<feature type="domain" description="NAD-dependent epimerase/dehydratase" evidence="4">
    <location>
        <begin position="30"/>
        <end position="259"/>
    </location>
</feature>
<dbReference type="PANTHER" id="PTHR43574">
    <property type="entry name" value="EPIMERASE-RELATED"/>
    <property type="match status" value="1"/>
</dbReference>
<dbReference type="SUPFAM" id="SSF51735">
    <property type="entry name" value="NAD(P)-binding Rossmann-fold domains"/>
    <property type="match status" value="1"/>
</dbReference>